<dbReference type="Proteomes" id="UP000728032">
    <property type="component" value="Unassembled WGS sequence"/>
</dbReference>
<name>A0A7R9QWM5_9ACAR</name>
<dbReference type="GO" id="GO:0030170">
    <property type="term" value="F:pyridoxal phosphate binding"/>
    <property type="evidence" value="ECO:0007669"/>
    <property type="project" value="InterPro"/>
</dbReference>
<evidence type="ECO:0000313" key="8">
    <source>
        <dbReference type="EMBL" id="CAD7659965.1"/>
    </source>
</evidence>
<evidence type="ECO:0000256" key="2">
    <source>
        <dbReference type="ARBA" id="ARBA00012751"/>
    </source>
</evidence>
<evidence type="ECO:0000256" key="1">
    <source>
        <dbReference type="ARBA" id="ARBA00001933"/>
    </source>
</evidence>
<comment type="pathway">
    <text evidence="6">Amino-acid degradation; L-kynurenine degradation; kynurenate from L-kynurenine: step 1/2.</text>
</comment>
<dbReference type="Gene3D" id="3.90.1150.10">
    <property type="entry name" value="Aspartate Aminotransferase, domain 1"/>
    <property type="match status" value="1"/>
</dbReference>
<evidence type="ECO:0000256" key="5">
    <source>
        <dbReference type="ARBA" id="ARBA00022898"/>
    </source>
</evidence>
<dbReference type="InterPro" id="IPR015421">
    <property type="entry name" value="PyrdxlP-dep_Trfase_major"/>
</dbReference>
<dbReference type="GO" id="GO:0005737">
    <property type="term" value="C:cytoplasm"/>
    <property type="evidence" value="ECO:0007669"/>
    <property type="project" value="TreeGrafter"/>
</dbReference>
<evidence type="ECO:0000256" key="4">
    <source>
        <dbReference type="ARBA" id="ARBA00022679"/>
    </source>
</evidence>
<evidence type="ECO:0000313" key="9">
    <source>
        <dbReference type="Proteomes" id="UP000728032"/>
    </source>
</evidence>
<sequence>MFSIEVMWTASLKSVANDNSSPEIHQKTGHKGHPSLRKALAYFYSILMNRTIDVNKEILVTAGALHGIHITAKSYLNPGDEMFTKEELLFIGQLCEKYDVLIMSDEVSQFHYYEGHHHTRIGDIYMNYADILIDSNGEQWGKLFVNNGWRIGWVIGPDHLLWPLRVSLITSIVAVPTPTQMAFAIGLEIENQRLNTNQSFYNWLKNDTLFKRNRFLKILNGTGIDVIKPNSGYFIVAVY</sequence>
<dbReference type="InterPro" id="IPR004839">
    <property type="entry name" value="Aminotransferase_I/II_large"/>
</dbReference>
<evidence type="ECO:0000259" key="7">
    <source>
        <dbReference type="Pfam" id="PF00155"/>
    </source>
</evidence>
<proteinExistence type="predicted"/>
<dbReference type="InterPro" id="IPR015422">
    <property type="entry name" value="PyrdxlP-dep_Trfase_small"/>
</dbReference>
<dbReference type="Gene3D" id="3.40.640.10">
    <property type="entry name" value="Type I PLP-dependent aspartate aminotransferase-like (Major domain)"/>
    <property type="match status" value="2"/>
</dbReference>
<keyword evidence="4" id="KW-0808">Transferase</keyword>
<keyword evidence="5" id="KW-0663">Pyridoxal phosphate</keyword>
<evidence type="ECO:0000256" key="6">
    <source>
        <dbReference type="ARBA" id="ARBA00024016"/>
    </source>
</evidence>
<accession>A0A7R9QWM5</accession>
<dbReference type="InterPro" id="IPR051326">
    <property type="entry name" value="Kynurenine-oxoglutarate_AT"/>
</dbReference>
<dbReference type="EMBL" id="CAJPVJ010018857">
    <property type="protein sequence ID" value="CAG2177103.1"/>
    <property type="molecule type" value="Genomic_DNA"/>
</dbReference>
<feature type="domain" description="Aminotransferase class I/classII large" evidence="7">
    <location>
        <begin position="81"/>
        <end position="236"/>
    </location>
</feature>
<reference evidence="8" key="1">
    <citation type="submission" date="2020-11" db="EMBL/GenBank/DDBJ databases">
        <authorList>
            <person name="Tran Van P."/>
        </authorList>
    </citation>
    <scope>NUCLEOTIDE SEQUENCE</scope>
</reference>
<dbReference type="Pfam" id="PF00155">
    <property type="entry name" value="Aminotran_1_2"/>
    <property type="match status" value="1"/>
</dbReference>
<dbReference type="EC" id="2.6.1.7" evidence="2"/>
<dbReference type="AlphaFoldDB" id="A0A7R9QWM5"/>
<gene>
    <name evidence="8" type="ORF">ONB1V03_LOCUS16536</name>
</gene>
<dbReference type="SUPFAM" id="SSF53383">
    <property type="entry name" value="PLP-dependent transferases"/>
    <property type="match status" value="1"/>
</dbReference>
<evidence type="ECO:0000256" key="3">
    <source>
        <dbReference type="ARBA" id="ARBA00022576"/>
    </source>
</evidence>
<keyword evidence="3" id="KW-0032">Aminotransferase</keyword>
<dbReference type="PANTHER" id="PTHR43807">
    <property type="entry name" value="FI04487P"/>
    <property type="match status" value="1"/>
</dbReference>
<protein>
    <recommendedName>
        <fullName evidence="2">kynurenine--oxoglutarate transaminase</fullName>
        <ecNumber evidence="2">2.6.1.7</ecNumber>
    </recommendedName>
</protein>
<dbReference type="GO" id="GO:0016212">
    <property type="term" value="F:kynurenine-oxoglutarate transaminase activity"/>
    <property type="evidence" value="ECO:0007669"/>
    <property type="project" value="UniProtKB-EC"/>
</dbReference>
<organism evidence="8">
    <name type="scientific">Oppiella nova</name>
    <dbReference type="NCBI Taxonomy" id="334625"/>
    <lineage>
        <taxon>Eukaryota</taxon>
        <taxon>Metazoa</taxon>
        <taxon>Ecdysozoa</taxon>
        <taxon>Arthropoda</taxon>
        <taxon>Chelicerata</taxon>
        <taxon>Arachnida</taxon>
        <taxon>Acari</taxon>
        <taxon>Acariformes</taxon>
        <taxon>Sarcoptiformes</taxon>
        <taxon>Oribatida</taxon>
        <taxon>Brachypylina</taxon>
        <taxon>Oppioidea</taxon>
        <taxon>Oppiidae</taxon>
        <taxon>Oppiella</taxon>
    </lineage>
</organism>
<comment type="cofactor">
    <cofactor evidence="1">
        <name>pyridoxal 5'-phosphate</name>
        <dbReference type="ChEBI" id="CHEBI:597326"/>
    </cofactor>
</comment>
<keyword evidence="9" id="KW-1185">Reference proteome</keyword>
<dbReference type="PANTHER" id="PTHR43807:SF20">
    <property type="entry name" value="FI04487P"/>
    <property type="match status" value="1"/>
</dbReference>
<dbReference type="InterPro" id="IPR015424">
    <property type="entry name" value="PyrdxlP-dep_Trfase"/>
</dbReference>
<dbReference type="OrthoDB" id="7042322at2759"/>
<dbReference type="EMBL" id="OC933682">
    <property type="protein sequence ID" value="CAD7659965.1"/>
    <property type="molecule type" value="Genomic_DNA"/>
</dbReference>